<keyword evidence="2" id="KW-1185">Reference proteome</keyword>
<proteinExistence type="predicted"/>
<sequence>MTQFYALLFSLLIILCGLSPRLAADTLNIKLVTQHNQPLADAVVELVSPAGTALPAGEPASVTQQGLMFHPFVSAVVRGSAVDFPNLDKTRHHVYSFSPAKTFEIELYSGKPEQPVIFDKAGIVALGCNIHDYMQAYIYVGDSPLLAVSNSQGELSFSAVAPGDYQLRLWHPWQLAPAAEQHLTLSGSQQLQFTLAIEHKTKPAAPKRGFGQ</sequence>
<dbReference type="EMBL" id="BAFK01000009">
    <property type="protein sequence ID" value="GAB58897.1"/>
    <property type="molecule type" value="Genomic_DNA"/>
</dbReference>
<evidence type="ECO:0008006" key="3">
    <source>
        <dbReference type="Google" id="ProtNLM"/>
    </source>
</evidence>
<evidence type="ECO:0000313" key="1">
    <source>
        <dbReference type="EMBL" id="GAB58897.1"/>
    </source>
</evidence>
<protein>
    <recommendedName>
        <fullName evidence="3">Methylamine utilization protein</fullName>
    </recommendedName>
</protein>
<name>I1DXW9_9GAMM</name>
<dbReference type="SUPFAM" id="SSF117074">
    <property type="entry name" value="Hypothetical protein PA1324"/>
    <property type="match status" value="1"/>
</dbReference>
<dbReference type="OrthoDB" id="9772097at2"/>
<dbReference type="InterPro" id="IPR034242">
    <property type="entry name" value="MauL"/>
</dbReference>
<evidence type="ECO:0000313" key="2">
    <source>
        <dbReference type="Proteomes" id="UP000004374"/>
    </source>
</evidence>
<dbReference type="RefSeq" id="WP_008221021.1">
    <property type="nucleotide sequence ID" value="NZ_BAFK01000009.1"/>
</dbReference>
<dbReference type="Gene3D" id="2.60.40.420">
    <property type="entry name" value="Cupredoxins - blue copper proteins"/>
    <property type="match status" value="1"/>
</dbReference>
<dbReference type="AlphaFoldDB" id="I1DXW9"/>
<accession>I1DXW9</accession>
<dbReference type="CDD" id="cd04221">
    <property type="entry name" value="MauL"/>
    <property type="match status" value="1"/>
</dbReference>
<dbReference type="Proteomes" id="UP000004374">
    <property type="component" value="Unassembled WGS sequence"/>
</dbReference>
<dbReference type="STRING" id="562729.RNAN_1885"/>
<comment type="caution">
    <text evidence="1">The sequence shown here is derived from an EMBL/GenBank/DDBJ whole genome shotgun (WGS) entry which is preliminary data.</text>
</comment>
<dbReference type="InterPro" id="IPR008972">
    <property type="entry name" value="Cupredoxin"/>
</dbReference>
<reference evidence="1 2" key="1">
    <citation type="journal article" date="2012" name="J. Bacteriol.">
        <title>Genome Sequence of the Protease-Producing Bacterium Rheinheimera nanhaiensis E407-8T, Isolated from Deep-Sea Sediment of the South China Sea.</title>
        <authorList>
            <person name="Zhang X.-Y."/>
            <person name="Zhang Y.-J."/>
            <person name="Qin Q.-L."/>
            <person name="Xie B.-B."/>
            <person name="Chen X.-L."/>
            <person name="Zhou B.-C."/>
            <person name="Zhang Y.-Z."/>
        </authorList>
    </citation>
    <scope>NUCLEOTIDE SEQUENCE [LARGE SCALE GENOMIC DNA]</scope>
    <source>
        <strain evidence="1 2">E407-8</strain>
    </source>
</reference>
<gene>
    <name evidence="1" type="ORF">RNAN_1885</name>
</gene>
<organism evidence="1 2">
    <name type="scientific">Rheinheimera nanhaiensis E407-8</name>
    <dbReference type="NCBI Taxonomy" id="562729"/>
    <lineage>
        <taxon>Bacteria</taxon>
        <taxon>Pseudomonadati</taxon>
        <taxon>Pseudomonadota</taxon>
        <taxon>Gammaproteobacteria</taxon>
        <taxon>Chromatiales</taxon>
        <taxon>Chromatiaceae</taxon>
        <taxon>Rheinheimera</taxon>
    </lineage>
</organism>
<dbReference type="SUPFAM" id="SSF49503">
    <property type="entry name" value="Cupredoxins"/>
    <property type="match status" value="1"/>
</dbReference>